<evidence type="ECO:0000313" key="1">
    <source>
        <dbReference type="EMBL" id="EGZ29168.1"/>
    </source>
</evidence>
<dbReference type="GeneID" id="20641107"/>
<sequence>MSRPDEPRPRKKREVWVQLVDERTCRAFTDMSTQLVTLPEDAECIAEVSQAVQGMYNHEQPEGKNHLAQVPSVLLMVYENREAYLAKKDPFRGDEDIGDYGESMESPLVVEVAKERFSVALNEDNELRRVGAMIEYSCGSRDGVPSDCRSYRADTVKRLYYLLFPAEETSYLPLLLVSAPPMSGKTAMLHLMNNYIPKVRVAFLQADRMKLGETISKYFSRLYKRDLEQFCENGSETVMLIDEAQITYEDRDFWIGIVKYALRQRYRTRFVMFCSYGCEEVVSWSRKWRSPLKIPREGCITLNSSLSKPGLRLSLAELEDMACSCSLGKGVCDFILQLGSGHAGIAHAMLRFLRDEEISEEEDVLRALQSKKLIEYICRTCREIPTVEAVDNMIKTEKLSGETVKRVLDDVASGVMVGSSPSICDTSELYQALRSFARYLSFTSRSGCIRAKLAQDRG</sequence>
<evidence type="ECO:0000313" key="2">
    <source>
        <dbReference type="Proteomes" id="UP000002640"/>
    </source>
</evidence>
<dbReference type="EMBL" id="JH159151">
    <property type="protein sequence ID" value="EGZ29168.1"/>
    <property type="molecule type" value="Genomic_DNA"/>
</dbReference>
<accession>G4YJ28</accession>
<protein>
    <submittedName>
        <fullName evidence="1">Uncharacterized protein</fullName>
    </submittedName>
</protein>
<proteinExistence type="predicted"/>
<dbReference type="KEGG" id="psoj:PHYSODRAFT_294446"/>
<dbReference type="RefSeq" id="XP_009516443.1">
    <property type="nucleotide sequence ID" value="XM_009518148.1"/>
</dbReference>
<dbReference type="Proteomes" id="UP000002640">
    <property type="component" value="Unassembled WGS sequence"/>
</dbReference>
<keyword evidence="2" id="KW-1185">Reference proteome</keyword>
<name>G4YJ28_PHYSP</name>
<gene>
    <name evidence="1" type="ORF">PHYSODRAFT_294446</name>
</gene>
<dbReference type="AlphaFoldDB" id="G4YJ28"/>
<reference evidence="1 2" key="1">
    <citation type="journal article" date="2006" name="Science">
        <title>Phytophthora genome sequences uncover evolutionary origins and mechanisms of pathogenesis.</title>
        <authorList>
            <person name="Tyler B.M."/>
            <person name="Tripathy S."/>
            <person name="Zhang X."/>
            <person name="Dehal P."/>
            <person name="Jiang R.H."/>
            <person name="Aerts A."/>
            <person name="Arredondo F.D."/>
            <person name="Baxter L."/>
            <person name="Bensasson D."/>
            <person name="Beynon J.L."/>
            <person name="Chapman J."/>
            <person name="Damasceno C.M."/>
            <person name="Dorrance A.E."/>
            <person name="Dou D."/>
            <person name="Dickerman A.W."/>
            <person name="Dubchak I.L."/>
            <person name="Garbelotto M."/>
            <person name="Gijzen M."/>
            <person name="Gordon S.G."/>
            <person name="Govers F."/>
            <person name="Grunwald N.J."/>
            <person name="Huang W."/>
            <person name="Ivors K.L."/>
            <person name="Jones R.W."/>
            <person name="Kamoun S."/>
            <person name="Krampis K."/>
            <person name="Lamour K.H."/>
            <person name="Lee M.K."/>
            <person name="McDonald W.H."/>
            <person name="Medina M."/>
            <person name="Meijer H.J."/>
            <person name="Nordberg E.K."/>
            <person name="Maclean D.J."/>
            <person name="Ospina-Giraldo M.D."/>
            <person name="Morris P.F."/>
            <person name="Phuntumart V."/>
            <person name="Putnam N.H."/>
            <person name="Rash S."/>
            <person name="Rose J.K."/>
            <person name="Sakihama Y."/>
            <person name="Salamov A.A."/>
            <person name="Savidor A."/>
            <person name="Scheuring C.F."/>
            <person name="Smith B.M."/>
            <person name="Sobral B.W."/>
            <person name="Terry A."/>
            <person name="Torto-Alalibo T.A."/>
            <person name="Win J."/>
            <person name="Xu Z."/>
            <person name="Zhang H."/>
            <person name="Grigoriev I.V."/>
            <person name="Rokhsar D.S."/>
            <person name="Boore J.L."/>
        </authorList>
    </citation>
    <scope>NUCLEOTIDE SEQUENCE [LARGE SCALE GENOMIC DNA]</scope>
    <source>
        <strain evidence="1 2">P6497</strain>
    </source>
</reference>
<dbReference type="InParanoid" id="G4YJ28"/>
<organism evidence="1 2">
    <name type="scientific">Phytophthora sojae (strain P6497)</name>
    <name type="common">Soybean stem and root rot agent</name>
    <name type="synonym">Phytophthora megasperma f. sp. glycines</name>
    <dbReference type="NCBI Taxonomy" id="1094619"/>
    <lineage>
        <taxon>Eukaryota</taxon>
        <taxon>Sar</taxon>
        <taxon>Stramenopiles</taxon>
        <taxon>Oomycota</taxon>
        <taxon>Peronosporomycetes</taxon>
        <taxon>Peronosporales</taxon>
        <taxon>Peronosporaceae</taxon>
        <taxon>Phytophthora</taxon>
    </lineage>
</organism>